<dbReference type="PANTHER" id="PTHR35152:SF1">
    <property type="entry name" value="DOMAIN SIGNALLING PROTEIN, PUTATIVE (AFU_ORTHOLOGUE AFUA_5G11310)-RELATED"/>
    <property type="match status" value="1"/>
</dbReference>
<feature type="transmembrane region" description="Helical" evidence="1">
    <location>
        <begin position="46"/>
        <end position="65"/>
    </location>
</feature>
<feature type="domain" description="MHYT" evidence="3">
    <location>
        <begin position="10"/>
        <end position="199"/>
    </location>
</feature>
<feature type="transmembrane region" description="Helical" evidence="1">
    <location>
        <begin position="111"/>
        <end position="130"/>
    </location>
</feature>
<feature type="compositionally biased region" description="Pro residues" evidence="2">
    <location>
        <begin position="311"/>
        <end position="331"/>
    </location>
</feature>
<dbReference type="EMBL" id="CP020563">
    <property type="protein sequence ID" value="ARF72001.1"/>
    <property type="molecule type" value="Genomic_DNA"/>
</dbReference>
<evidence type="ECO:0000256" key="2">
    <source>
        <dbReference type="SAM" id="MobiDB-lite"/>
    </source>
</evidence>
<keyword evidence="5" id="KW-1185">Reference proteome</keyword>
<feature type="transmembrane region" description="Helical" evidence="1">
    <location>
        <begin position="85"/>
        <end position="104"/>
    </location>
</feature>
<dbReference type="PROSITE" id="PS50924">
    <property type="entry name" value="MHYT"/>
    <property type="match status" value="1"/>
</dbReference>
<feature type="region of interest" description="Disordered" evidence="2">
    <location>
        <begin position="251"/>
        <end position="331"/>
    </location>
</feature>
<keyword evidence="1" id="KW-0472">Membrane</keyword>
<evidence type="ECO:0000256" key="1">
    <source>
        <dbReference type="PROSITE-ProRule" id="PRU00244"/>
    </source>
</evidence>
<dbReference type="InterPro" id="IPR005330">
    <property type="entry name" value="MHYT_dom"/>
</dbReference>
<feature type="transmembrane region" description="Helical" evidence="1">
    <location>
        <begin position="171"/>
        <end position="190"/>
    </location>
</feature>
<dbReference type="GO" id="GO:0016020">
    <property type="term" value="C:membrane"/>
    <property type="evidence" value="ECO:0007669"/>
    <property type="project" value="UniProtKB-UniRule"/>
</dbReference>
<dbReference type="PANTHER" id="PTHR35152">
    <property type="entry name" value="DOMAIN SIGNALLING PROTEIN, PUTATIVE (AFU_ORTHOLOGUE AFUA_5G11310)-RELATED"/>
    <property type="match status" value="1"/>
</dbReference>
<name>A0ABC8BNK3_9ACTN</name>
<dbReference type="Proteomes" id="UP000192251">
    <property type="component" value="Chromosome"/>
</dbReference>
<dbReference type="Pfam" id="PF03707">
    <property type="entry name" value="MHYT"/>
    <property type="match status" value="2"/>
</dbReference>
<sequence>MQGTIDGFNYGAVTPVVAYVMACLGSALGLRCTIRSLRNDSSWKPGWLALGAAAIGSGIWTMHFIAMMGFRVAETPVTYDLQQTVLSLVVAIVVVGVGVFIVGYRGATRTALLSAGLVTGLGVAAMHYIGMASMRMNGRLEYDPVAVTLSVVIAVAAATAALWAAVSVKGFLPSLGASLVMGVAVTGMHYTGMSGLSVRLHEIHNSQALTGDPAVSIVLPMMIGPLTFLLLAGVVVMFDPLLVLGEGEWSAPASGGAGQQPSGGSRTAPAAPVAPTPPDVPAYDRPEAAPAYGRPEGYGSAYPQSYDRPADPGPGYPPQSGPRPPSTPPSW</sequence>
<keyword evidence="1" id="KW-1133">Transmembrane helix</keyword>
<dbReference type="AlphaFoldDB" id="A0ABC8BNK3"/>
<dbReference type="KEGG" id="kab:B7C62_06770"/>
<accession>A0ABC8BNK3</accession>
<feature type="transmembrane region" description="Helical" evidence="1">
    <location>
        <begin position="217"/>
        <end position="238"/>
    </location>
</feature>
<keyword evidence="1" id="KW-0812">Transmembrane</keyword>
<evidence type="ECO:0000313" key="5">
    <source>
        <dbReference type="Proteomes" id="UP000192251"/>
    </source>
</evidence>
<organism evidence="4 5">
    <name type="scientific">Kitasatospora albolonga</name>
    <dbReference type="NCBI Taxonomy" id="68173"/>
    <lineage>
        <taxon>Bacteria</taxon>
        <taxon>Bacillati</taxon>
        <taxon>Actinomycetota</taxon>
        <taxon>Actinomycetes</taxon>
        <taxon>Kitasatosporales</taxon>
        <taxon>Streptomycetaceae</taxon>
        <taxon>Kitasatospora</taxon>
    </lineage>
</organism>
<evidence type="ECO:0000313" key="4">
    <source>
        <dbReference type="EMBL" id="ARF72001.1"/>
    </source>
</evidence>
<feature type="compositionally biased region" description="Low complexity" evidence="2">
    <location>
        <begin position="251"/>
        <end position="271"/>
    </location>
</feature>
<gene>
    <name evidence="4" type="ORF">B7C62_06770</name>
</gene>
<proteinExistence type="predicted"/>
<feature type="transmembrane region" description="Helical" evidence="1">
    <location>
        <begin position="145"/>
        <end position="164"/>
    </location>
</feature>
<evidence type="ECO:0000259" key="3">
    <source>
        <dbReference type="PROSITE" id="PS50924"/>
    </source>
</evidence>
<reference evidence="4 5" key="1">
    <citation type="submission" date="2017-04" db="EMBL/GenBank/DDBJ databases">
        <title>The complete genome sequence of Streptomyces albolongus YIM 101047, the producer of novel bafilomycins and novel odoriferous sesquiterpenoids.</title>
        <authorList>
            <person name="Yin M."/>
            <person name="Jiang Y."/>
        </authorList>
    </citation>
    <scope>NUCLEOTIDE SEQUENCE [LARGE SCALE GENOMIC DNA]</scope>
    <source>
        <strain evidence="4 5">YIM 101047</strain>
    </source>
</reference>
<feature type="transmembrane region" description="Helical" evidence="1">
    <location>
        <begin position="12"/>
        <end position="34"/>
    </location>
</feature>
<protein>
    <recommendedName>
        <fullName evidence="3">MHYT domain-containing protein</fullName>
    </recommendedName>
</protein>
<dbReference type="RefSeq" id="WP_084745360.1">
    <property type="nucleotide sequence ID" value="NZ_CP020563.1"/>
</dbReference>